<reference evidence="1" key="1">
    <citation type="submission" date="2020-05" db="EMBL/GenBank/DDBJ databases">
        <title>Mycena genomes resolve the evolution of fungal bioluminescence.</title>
        <authorList>
            <person name="Tsai I.J."/>
        </authorList>
    </citation>
    <scope>NUCLEOTIDE SEQUENCE</scope>
    <source>
        <strain evidence="1">CCC161011</strain>
    </source>
</reference>
<proteinExistence type="predicted"/>
<dbReference type="AlphaFoldDB" id="A0A8H6Z9I5"/>
<protein>
    <recommendedName>
        <fullName evidence="3">F-box domain-containing protein</fullName>
    </recommendedName>
</protein>
<evidence type="ECO:0000313" key="1">
    <source>
        <dbReference type="EMBL" id="KAF7371660.1"/>
    </source>
</evidence>
<evidence type="ECO:0000313" key="2">
    <source>
        <dbReference type="Proteomes" id="UP000620124"/>
    </source>
</evidence>
<gene>
    <name evidence="1" type="ORF">MVEN_00021800</name>
</gene>
<accession>A0A8H6Z9I5</accession>
<dbReference type="InterPro" id="IPR032675">
    <property type="entry name" value="LRR_dom_sf"/>
</dbReference>
<sequence>MSPKTRHVSHHPLAPTARHQCLRNQDLLQEILSRFGGAGNSTHLTSTRRALYSAALTSKLFSECAVKLLWRRLSHILPLLRLLPTFRLEGEVYILPGLATEEEWSVVHRYAAYVRDIEFSGDGVGNRASLDPSVYVLLAMRGRPLFPNLRRLTLSNKDYIAEMLLCLSSSIKSLTLESVSDIWAETFLDRLVSEGAQLSYLSLGNYHRSHPLLSKFIAFQTLRVVELRGMDEGIMAAHLAEVGSLPALQSFATDMLGWDGIEFTSVARQGFFQTLTELKINATPARLYRNVPDFLSAVSSREMRSLSIGTSMGQRWEATTHSAAVFSAIMRCIGTRWATTLRHLDIIRIAGSPDDLAPLEDVTGLQNVSLKRVLHEPLNDARILSVIRAWINLRTLEIDGPGAEADVAFLRCLAEHCPALRTLRVVYTTAPPPPLDATAPTPPHLLEELWFLPPGRRDTWNRTKITRLAQYFDHFFPDLVTIRGEGHLWWEEVEQLVFEYQDRWRTNSQKLK</sequence>
<comment type="caution">
    <text evidence="1">The sequence shown here is derived from an EMBL/GenBank/DDBJ whole genome shotgun (WGS) entry which is preliminary data.</text>
</comment>
<dbReference type="Gene3D" id="3.80.10.10">
    <property type="entry name" value="Ribonuclease Inhibitor"/>
    <property type="match status" value="1"/>
</dbReference>
<organism evidence="1 2">
    <name type="scientific">Mycena venus</name>
    <dbReference type="NCBI Taxonomy" id="2733690"/>
    <lineage>
        <taxon>Eukaryota</taxon>
        <taxon>Fungi</taxon>
        <taxon>Dikarya</taxon>
        <taxon>Basidiomycota</taxon>
        <taxon>Agaricomycotina</taxon>
        <taxon>Agaricomycetes</taxon>
        <taxon>Agaricomycetidae</taxon>
        <taxon>Agaricales</taxon>
        <taxon>Marasmiineae</taxon>
        <taxon>Mycenaceae</taxon>
        <taxon>Mycena</taxon>
    </lineage>
</organism>
<dbReference type="EMBL" id="JACAZI010000001">
    <property type="protein sequence ID" value="KAF7371660.1"/>
    <property type="molecule type" value="Genomic_DNA"/>
</dbReference>
<keyword evidence="2" id="KW-1185">Reference proteome</keyword>
<name>A0A8H6Z9I5_9AGAR</name>
<evidence type="ECO:0008006" key="3">
    <source>
        <dbReference type="Google" id="ProtNLM"/>
    </source>
</evidence>
<dbReference type="SUPFAM" id="SSF52047">
    <property type="entry name" value="RNI-like"/>
    <property type="match status" value="1"/>
</dbReference>
<dbReference type="OrthoDB" id="2631350at2759"/>
<dbReference type="Proteomes" id="UP000620124">
    <property type="component" value="Unassembled WGS sequence"/>
</dbReference>